<feature type="domain" description="PPi-type phosphoenolpyruvate carboxykinase lobe 2" evidence="1">
    <location>
        <begin position="503"/>
        <end position="611"/>
    </location>
</feature>
<evidence type="ECO:0000313" key="3">
    <source>
        <dbReference type="Proteomes" id="UP001214250"/>
    </source>
</evidence>
<gene>
    <name evidence="2" type="ORF">PQO03_12370</name>
</gene>
<dbReference type="EMBL" id="CP117812">
    <property type="protein sequence ID" value="WDE98632.1"/>
    <property type="molecule type" value="Genomic_DNA"/>
</dbReference>
<accession>A0ABY7VY36</accession>
<protein>
    <recommendedName>
        <fullName evidence="1">PPi-type phosphoenolpyruvate carboxykinase lobe 2 domain-containing protein</fullName>
    </recommendedName>
</protein>
<sequence length="1134" mass="127215">MKNLDSARLQTGTSPTFRDREQLIQYLNLRLSLLGEPTTLDNDDIGIGQNIINNILARKRFSKTDLSPVDTRIQAYIDSLFGENKVSLPATTYSLDIYGMARELSLPPDAKEYKTPYVNSVRIKQGVLHNPKNDRRTTKGVFHIVAGEIPVAFDKKEVPLAIFEKMLHHSFSDVPEELMRIPFTSELKTPAHAFTSLLLRPLVVPDIPGFTSAKSLEIRFIAPAGLVSSLDFVESIFGNGGDPYQAANDAALDPETWTGHTGCVILAPQLLTLRKKELGLPPIAQATERQKHDGMCWANEDELYNDGQPFKICSRNKEGQVITIITDNYFGYCKKEVKTQISYSANLFGLAEEEHAGGALALPRYHLASKISAETLNKDPEATFKKMLASLGDSVKTHPEGYASDQNYENIFYLPNDAYFDLSTQRVSWGDELSIAIAEDAHYVLPNGYKVSLEKHPYTDSWRLVGTEAEGTLCHKPCTVSGGGKSEISKSLSNATFAGPVFVSKFSDDMKLVEEIIGRNYRGRFKDAGSSDPISRDILSSERSLGSVIKLLTPLSKYSESYNTWLRSIPGYIKAIVFMVKRFYREEWAEEWQSHFSVDEVNGEDGHELKCDNRKLTGIYLRVAQNTDASWRTFKLRQDFLPSYKIQWEDDISASAVVPSEALKGLNPDYNNPSVKITENCEYRFFQRPDDAIIRGFDLEAEADLASDDLFVCNFEALPAESAKEMLEHSILLSEYTEAMQDNIKQAAAGDDYFVASDAPRIVNGAPSKNPRYLQTRGDLLCQEPHYLAEVSARISRQLTPEQALYNPVNAVLPGRRNNPAEPGIRPLAVYSPLHYQDLPELFMDFICSLTGKSPSTTGAGSEGALTKGPFNCLPATADLNNALLSYILTDYQGFSSAAGYIGTRYKLDHDISLIIPEIWSRLTPQERSAEYLLKNRFLEKIEDFEHQGESVKASRLGYRITKEFTTRFMGKIFDNPHTIFPDDMLKPELQSIENFVDGINNIVENQTLIARRFIDEGSDLSAIPPLKALVHIMAYGEYEGMIVTDQAFRDLFSRQEVISSEWYQARLELKVSKDEQYRLASIAYLNKKLQKPNVKEELKKTLEDRLKVLNKPLAKAKQITKLTGTLGADPICP</sequence>
<dbReference type="Proteomes" id="UP001214250">
    <property type="component" value="Chromosome 2"/>
</dbReference>
<evidence type="ECO:0000259" key="1">
    <source>
        <dbReference type="Pfam" id="PF26300"/>
    </source>
</evidence>
<dbReference type="Pfam" id="PF26300">
    <property type="entry name" value="PEPCK_PPi_lobe_2"/>
    <property type="match status" value="1"/>
</dbReference>
<dbReference type="RefSeq" id="WP_274153503.1">
    <property type="nucleotide sequence ID" value="NZ_CP117812.1"/>
</dbReference>
<evidence type="ECO:0000313" key="2">
    <source>
        <dbReference type="EMBL" id="WDE98632.1"/>
    </source>
</evidence>
<name>A0ABY7VY36_9BACT</name>
<organism evidence="2 3">
    <name type="scientific">Lentisphaera profundi</name>
    <dbReference type="NCBI Taxonomy" id="1658616"/>
    <lineage>
        <taxon>Bacteria</taxon>
        <taxon>Pseudomonadati</taxon>
        <taxon>Lentisphaerota</taxon>
        <taxon>Lentisphaeria</taxon>
        <taxon>Lentisphaerales</taxon>
        <taxon>Lentisphaeraceae</taxon>
        <taxon>Lentisphaera</taxon>
    </lineage>
</organism>
<proteinExistence type="predicted"/>
<dbReference type="InterPro" id="IPR058710">
    <property type="entry name" value="PEPCK_lobe_2"/>
</dbReference>
<reference evidence="2 3" key="1">
    <citation type="submission" date="2023-02" db="EMBL/GenBank/DDBJ databases">
        <title>Genome sequence of Lentisphaera profundi SAORIC-696.</title>
        <authorList>
            <person name="Kim e."/>
            <person name="Cho J.-C."/>
            <person name="Choi A."/>
            <person name="Kang I."/>
        </authorList>
    </citation>
    <scope>NUCLEOTIDE SEQUENCE [LARGE SCALE GENOMIC DNA]</scope>
    <source>
        <strain evidence="2 3">SAORIC-696</strain>
    </source>
</reference>
<keyword evidence="3" id="KW-1185">Reference proteome</keyword>